<keyword evidence="1" id="KW-0732">Signal</keyword>
<sequence>MQLVVFAVVLILPSFLSGESYVSITQITNECEGLLLEGGHRECDNQGSNYVGYNPKECTVVCDNNAQPKLPKGVCSDGSVDCNSEDVKKKLRDWAYM</sequence>
<dbReference type="EMBL" id="GADI01004647">
    <property type="protein sequence ID" value="JAA69161.1"/>
    <property type="molecule type" value="mRNA"/>
</dbReference>
<reference evidence="2" key="1">
    <citation type="submission" date="2012-12" db="EMBL/GenBank/DDBJ databases">
        <title>Identification and characterization of a phenylalanine ammonia-lyase gene family in Isatis indigotica Fort.</title>
        <authorList>
            <person name="Liu Q."/>
            <person name="Chen J."/>
            <person name="Zhou X."/>
            <person name="Di P."/>
            <person name="Xiao Y."/>
            <person name="Xuan H."/>
            <person name="Zhang L."/>
            <person name="Chen W."/>
        </authorList>
    </citation>
    <scope>NUCLEOTIDE SEQUENCE</scope>
    <source>
        <tissue evidence="2">Salivary gland</tissue>
    </source>
</reference>
<name>A0A0K8RDM3_IXORI</name>
<dbReference type="AlphaFoldDB" id="A0A0K8RDM3"/>
<feature type="chain" id="PRO_5005517013" evidence="1">
    <location>
        <begin position="19"/>
        <end position="97"/>
    </location>
</feature>
<proteinExistence type="evidence at transcript level"/>
<accession>A0A0K8RDM3</accession>
<protein>
    <submittedName>
        <fullName evidence="2">Putative ixodes 10 kDa peptide protein</fullName>
    </submittedName>
</protein>
<evidence type="ECO:0000313" key="2">
    <source>
        <dbReference type="EMBL" id="JAA69161.1"/>
    </source>
</evidence>
<evidence type="ECO:0000256" key="1">
    <source>
        <dbReference type="SAM" id="SignalP"/>
    </source>
</evidence>
<organism evidence="2">
    <name type="scientific">Ixodes ricinus</name>
    <name type="common">Common tick</name>
    <name type="synonym">Acarus ricinus</name>
    <dbReference type="NCBI Taxonomy" id="34613"/>
    <lineage>
        <taxon>Eukaryota</taxon>
        <taxon>Metazoa</taxon>
        <taxon>Ecdysozoa</taxon>
        <taxon>Arthropoda</taxon>
        <taxon>Chelicerata</taxon>
        <taxon>Arachnida</taxon>
        <taxon>Acari</taxon>
        <taxon>Parasitiformes</taxon>
        <taxon>Ixodida</taxon>
        <taxon>Ixodoidea</taxon>
        <taxon>Ixodidae</taxon>
        <taxon>Ixodinae</taxon>
        <taxon>Ixodes</taxon>
    </lineage>
</organism>
<feature type="signal peptide" evidence="1">
    <location>
        <begin position="1"/>
        <end position="18"/>
    </location>
</feature>